<reference evidence="10" key="1">
    <citation type="journal article" date="2019" name="Int. J. Syst. Evol. Microbiol.">
        <title>The Global Catalogue of Microorganisms (GCM) 10K type strain sequencing project: providing services to taxonomists for standard genome sequencing and annotation.</title>
        <authorList>
            <consortium name="The Broad Institute Genomics Platform"/>
            <consortium name="The Broad Institute Genome Sequencing Center for Infectious Disease"/>
            <person name="Wu L."/>
            <person name="Ma J."/>
        </authorList>
    </citation>
    <scope>NUCLEOTIDE SEQUENCE [LARGE SCALE GENOMIC DNA]</scope>
    <source>
        <strain evidence="10">NBRC 100033</strain>
    </source>
</reference>
<evidence type="ECO:0000259" key="8">
    <source>
        <dbReference type="PROSITE" id="PS50894"/>
    </source>
</evidence>
<dbReference type="SMART" id="SM00448">
    <property type="entry name" value="REC"/>
    <property type="match status" value="2"/>
</dbReference>
<feature type="domain" description="Response regulatory" evidence="6">
    <location>
        <begin position="272"/>
        <end position="388"/>
    </location>
</feature>
<dbReference type="Pfam" id="PF01627">
    <property type="entry name" value="Hpt"/>
    <property type="match status" value="1"/>
</dbReference>
<dbReference type="PROSITE" id="PS50110">
    <property type="entry name" value="RESPONSE_REGULATORY"/>
    <property type="match status" value="2"/>
</dbReference>
<dbReference type="SMART" id="SM00267">
    <property type="entry name" value="GGDEF"/>
    <property type="match status" value="1"/>
</dbReference>
<dbReference type="InterPro" id="IPR050469">
    <property type="entry name" value="Diguanylate_Cyclase"/>
</dbReference>
<feature type="modified residue" description="Phosphohistidine" evidence="4">
    <location>
        <position position="56"/>
    </location>
</feature>
<dbReference type="PANTHER" id="PTHR45138">
    <property type="entry name" value="REGULATORY COMPONENTS OF SENSORY TRANSDUCTION SYSTEM"/>
    <property type="match status" value="1"/>
</dbReference>
<dbReference type="PANTHER" id="PTHR45138:SF9">
    <property type="entry name" value="DIGUANYLATE CYCLASE DGCM-RELATED"/>
    <property type="match status" value="1"/>
</dbReference>
<evidence type="ECO:0000256" key="5">
    <source>
        <dbReference type="PROSITE-ProRule" id="PRU00169"/>
    </source>
</evidence>
<dbReference type="EMBL" id="BSOR01000078">
    <property type="protein sequence ID" value="GLR65183.1"/>
    <property type="molecule type" value="Genomic_DNA"/>
</dbReference>
<comment type="caution">
    <text evidence="9">The sequence shown here is derived from an EMBL/GenBank/DDBJ whole genome shotgun (WGS) entry which is preliminary data.</text>
</comment>
<dbReference type="Gene3D" id="3.40.50.2300">
    <property type="match status" value="2"/>
</dbReference>
<dbReference type="SUPFAM" id="SSF55073">
    <property type="entry name" value="Nucleotide cyclase"/>
    <property type="match status" value="1"/>
</dbReference>
<dbReference type="CDD" id="cd00156">
    <property type="entry name" value="REC"/>
    <property type="match status" value="2"/>
</dbReference>
<feature type="domain" description="Response regulatory" evidence="6">
    <location>
        <begin position="146"/>
        <end position="263"/>
    </location>
</feature>
<evidence type="ECO:0000259" key="7">
    <source>
        <dbReference type="PROSITE" id="PS50887"/>
    </source>
</evidence>
<dbReference type="Pfam" id="PF00072">
    <property type="entry name" value="Response_reg"/>
    <property type="match status" value="2"/>
</dbReference>
<dbReference type="SUPFAM" id="SSF52172">
    <property type="entry name" value="CheY-like"/>
    <property type="match status" value="2"/>
</dbReference>
<evidence type="ECO:0000313" key="10">
    <source>
        <dbReference type="Proteomes" id="UP001156682"/>
    </source>
</evidence>
<dbReference type="Pfam" id="PF00990">
    <property type="entry name" value="GGDEF"/>
    <property type="match status" value="1"/>
</dbReference>
<keyword evidence="2" id="KW-0902">Two-component regulatory system</keyword>
<dbReference type="InterPro" id="IPR008207">
    <property type="entry name" value="Sig_transdc_His_kin_Hpt_dom"/>
</dbReference>
<dbReference type="EC" id="2.7.7.65" evidence="1"/>
<dbReference type="RefSeq" id="WP_027851563.1">
    <property type="nucleotide sequence ID" value="NZ_BSOR01000078.1"/>
</dbReference>
<dbReference type="Proteomes" id="UP001156682">
    <property type="component" value="Unassembled WGS sequence"/>
</dbReference>
<dbReference type="Gene3D" id="3.30.70.270">
    <property type="match status" value="1"/>
</dbReference>
<feature type="modified residue" description="4-aspartylphosphate" evidence="5">
    <location>
        <position position="195"/>
    </location>
</feature>
<accession>A0ABQ6A0R7</accession>
<feature type="domain" description="GGDEF" evidence="7">
    <location>
        <begin position="428"/>
        <end position="560"/>
    </location>
</feature>
<dbReference type="SUPFAM" id="SSF47226">
    <property type="entry name" value="Histidine-containing phosphotransfer domain, HPT domain"/>
    <property type="match status" value="1"/>
</dbReference>
<evidence type="ECO:0000256" key="2">
    <source>
        <dbReference type="ARBA" id="ARBA00023012"/>
    </source>
</evidence>
<keyword evidence="5" id="KW-0597">Phosphoprotein</keyword>
<organism evidence="9 10">
    <name type="scientific">Marinospirillum insulare</name>
    <dbReference type="NCBI Taxonomy" id="217169"/>
    <lineage>
        <taxon>Bacteria</taxon>
        <taxon>Pseudomonadati</taxon>
        <taxon>Pseudomonadota</taxon>
        <taxon>Gammaproteobacteria</taxon>
        <taxon>Oceanospirillales</taxon>
        <taxon>Oceanospirillaceae</taxon>
        <taxon>Marinospirillum</taxon>
    </lineage>
</organism>
<dbReference type="InterPro" id="IPR029787">
    <property type="entry name" value="Nucleotide_cyclase"/>
</dbReference>
<dbReference type="InterPro" id="IPR036641">
    <property type="entry name" value="HPT_dom_sf"/>
</dbReference>
<feature type="modified residue" description="4-aspartylphosphate" evidence="5">
    <location>
        <position position="321"/>
    </location>
</feature>
<comment type="catalytic activity">
    <reaction evidence="3">
        <text>2 GTP = 3',3'-c-di-GMP + 2 diphosphate</text>
        <dbReference type="Rhea" id="RHEA:24898"/>
        <dbReference type="ChEBI" id="CHEBI:33019"/>
        <dbReference type="ChEBI" id="CHEBI:37565"/>
        <dbReference type="ChEBI" id="CHEBI:58805"/>
        <dbReference type="EC" id="2.7.7.65"/>
    </reaction>
</comment>
<evidence type="ECO:0000256" key="1">
    <source>
        <dbReference type="ARBA" id="ARBA00012528"/>
    </source>
</evidence>
<dbReference type="NCBIfam" id="TIGR00254">
    <property type="entry name" value="GGDEF"/>
    <property type="match status" value="1"/>
</dbReference>
<dbReference type="InterPro" id="IPR001789">
    <property type="entry name" value="Sig_transdc_resp-reg_receiver"/>
</dbReference>
<feature type="domain" description="HPt" evidence="8">
    <location>
        <begin position="8"/>
        <end position="118"/>
    </location>
</feature>
<dbReference type="PROSITE" id="PS50887">
    <property type="entry name" value="GGDEF"/>
    <property type="match status" value="1"/>
</dbReference>
<dbReference type="CDD" id="cd01949">
    <property type="entry name" value="GGDEF"/>
    <property type="match status" value="1"/>
</dbReference>
<evidence type="ECO:0000256" key="4">
    <source>
        <dbReference type="PROSITE-ProRule" id="PRU00110"/>
    </source>
</evidence>
<proteinExistence type="predicted"/>
<dbReference type="InterPro" id="IPR011006">
    <property type="entry name" value="CheY-like_superfamily"/>
</dbReference>
<protein>
    <recommendedName>
        <fullName evidence="1">diguanylate cyclase</fullName>
        <ecNumber evidence="1">2.7.7.65</ecNumber>
    </recommendedName>
</protein>
<sequence>MSRNKPTLQEKIARLRASFVNQLPARLEEAQEQMKLLKSDPEMNRVSAVELHRAFHSLKGTGKSFGFIDLANVAEQAESYTQQLIDLPADKTPSGWPDTLVGLLHQLASQVQILAYADLDNNHPQDAPFFDVEKTSSMQISSDSPLIYICDDEPDQVDHLANQLRCFGYQIEHFNDTQSFHKAVINKRPDAVIMDVFFPHGPTAGTDELASLKEITGQQLPSIVLSGRDDFEARLSAVRAGCSAYFVKPAKPLDLAAVLDDLMNDKPDEPYRILIVDDEPDVAEYHGLILEESGMLVYQTHKPEVILETLRTFNPDLVLADMYMPVCDGVEMAAIIRQVPEYLGLPIVFLSSETNRKKQFKAMQVGVEGFITKPVIPEELVASVALRAERMRTLRSLMARDSLTGLYNHTTTTEMMNTSLAHAMRQQETLAVVMIDLDKFKAVNDTYGHMAGDQVIVALARLFKHRLRTTDVIGRYGGEEFALLLKNLTPEKANQLVNELREDFSKIIFNAGNKQFKVTFSAGISFYPGNNRSEDLRMAADEALYKAKEQGRNQVVLACAGGKHDD</sequence>
<dbReference type="Gene3D" id="1.20.120.160">
    <property type="entry name" value="HPT domain"/>
    <property type="match status" value="1"/>
</dbReference>
<evidence type="ECO:0000259" key="6">
    <source>
        <dbReference type="PROSITE" id="PS50110"/>
    </source>
</evidence>
<keyword evidence="10" id="KW-1185">Reference proteome</keyword>
<dbReference type="PROSITE" id="PS50894">
    <property type="entry name" value="HPT"/>
    <property type="match status" value="1"/>
</dbReference>
<evidence type="ECO:0000313" key="9">
    <source>
        <dbReference type="EMBL" id="GLR65183.1"/>
    </source>
</evidence>
<name>A0ABQ6A0R7_9GAMM</name>
<dbReference type="InterPro" id="IPR000160">
    <property type="entry name" value="GGDEF_dom"/>
</dbReference>
<dbReference type="InterPro" id="IPR043128">
    <property type="entry name" value="Rev_trsase/Diguanyl_cyclase"/>
</dbReference>
<evidence type="ECO:0000256" key="3">
    <source>
        <dbReference type="ARBA" id="ARBA00034247"/>
    </source>
</evidence>
<gene>
    <name evidence="9" type="ORF">GCM10007878_26220</name>
</gene>